<sequence>MSGRGSPRWGSCGRRTGLLSAGVCRSPGEGVRWREVGRRVWLDECSSREPFREIGGPSEATEGRFGSEVRCLDLPRSSPRRHWPQKHTAAAAKIAASSGESRSRLSCKNSIISADTGGRGGLFDESGDRFLTPRRT</sequence>
<accession>A0A0K6FP66</accession>
<dbReference type="Proteomes" id="UP000044841">
    <property type="component" value="Unassembled WGS sequence"/>
</dbReference>
<evidence type="ECO:0000256" key="1">
    <source>
        <dbReference type="SAM" id="MobiDB-lite"/>
    </source>
</evidence>
<gene>
    <name evidence="2" type="ORF">RSOLAG22IIIB_07570</name>
</gene>
<organism evidence="2 3">
    <name type="scientific">Rhizoctonia solani</name>
    <dbReference type="NCBI Taxonomy" id="456999"/>
    <lineage>
        <taxon>Eukaryota</taxon>
        <taxon>Fungi</taxon>
        <taxon>Dikarya</taxon>
        <taxon>Basidiomycota</taxon>
        <taxon>Agaricomycotina</taxon>
        <taxon>Agaricomycetes</taxon>
        <taxon>Cantharellales</taxon>
        <taxon>Ceratobasidiaceae</taxon>
        <taxon>Rhizoctonia</taxon>
    </lineage>
</organism>
<feature type="region of interest" description="Disordered" evidence="1">
    <location>
        <begin position="115"/>
        <end position="136"/>
    </location>
</feature>
<evidence type="ECO:0000313" key="3">
    <source>
        <dbReference type="Proteomes" id="UP000044841"/>
    </source>
</evidence>
<name>A0A0K6FP66_9AGAM</name>
<dbReference type="EMBL" id="CYGV01000225">
    <property type="protein sequence ID" value="CUA67877.1"/>
    <property type="molecule type" value="Genomic_DNA"/>
</dbReference>
<reference evidence="2 3" key="1">
    <citation type="submission" date="2015-07" db="EMBL/GenBank/DDBJ databases">
        <authorList>
            <person name="Noorani M."/>
        </authorList>
    </citation>
    <scope>NUCLEOTIDE SEQUENCE [LARGE SCALE GENOMIC DNA]</scope>
    <source>
        <strain evidence="2">BBA 69670</strain>
    </source>
</reference>
<protein>
    <submittedName>
        <fullName evidence="2">Uncharacterized protein</fullName>
    </submittedName>
</protein>
<proteinExistence type="predicted"/>
<evidence type="ECO:0000313" key="2">
    <source>
        <dbReference type="EMBL" id="CUA67877.1"/>
    </source>
</evidence>
<feature type="region of interest" description="Disordered" evidence="1">
    <location>
        <begin position="76"/>
        <end position="102"/>
    </location>
</feature>
<dbReference type="AlphaFoldDB" id="A0A0K6FP66"/>
<keyword evidence="3" id="KW-1185">Reference proteome</keyword>